<sequence>MLAQADTGAMPNEPCPNIPDEPTATPDPTAPDDVPAVPAARPYDFPYEVKEVIVKHFDVNTDRATFLSLLRVSEAWWYAATRYLYRRVELTAGGVVRFLRAAYNHDNEYLFPYPFRSERTRLAVSLVRHLSLCDIDLGSVVAMYRACTPGIVLFPAVTSVHLHFSRIRSGTSHRQKVLFRLAPGTFMFNEIDICGWGAHVNEVMHNLPVVSYRSLNVHLALEPWRGLPLWRFTWPTATWDNTSLVNWFQVLTLDDASNPPQTVNGPKTLGLPVGAPHVKSLVTLQGAVDLDQRPNMWHHSGSWLAMVGARTSYPLTVGPWDLNPTSEIQYRLDTPEHEHPPCVVCGAKTELADRNIGHTFTKTS</sequence>
<keyword evidence="3" id="KW-1185">Reference proteome</keyword>
<accession>A0AAF0Y012</accession>
<dbReference type="Proteomes" id="UP000827549">
    <property type="component" value="Chromosome 1"/>
</dbReference>
<dbReference type="AlphaFoldDB" id="A0AAF0Y012"/>
<feature type="region of interest" description="Disordered" evidence="1">
    <location>
        <begin position="1"/>
        <end position="35"/>
    </location>
</feature>
<evidence type="ECO:0000256" key="1">
    <source>
        <dbReference type="SAM" id="MobiDB-lite"/>
    </source>
</evidence>
<evidence type="ECO:0000313" key="2">
    <source>
        <dbReference type="EMBL" id="WOO77450.1"/>
    </source>
</evidence>
<dbReference type="RefSeq" id="XP_062623482.1">
    <property type="nucleotide sequence ID" value="XM_062767498.1"/>
</dbReference>
<reference evidence="2" key="1">
    <citation type="submission" date="2023-10" db="EMBL/GenBank/DDBJ databases">
        <authorList>
            <person name="Noh H."/>
        </authorList>
    </citation>
    <scope>NUCLEOTIDE SEQUENCE</scope>
    <source>
        <strain evidence="2">DUCC4014</strain>
    </source>
</reference>
<proteinExistence type="predicted"/>
<dbReference type="EMBL" id="CP086714">
    <property type="protein sequence ID" value="WOO77450.1"/>
    <property type="molecule type" value="Genomic_DNA"/>
</dbReference>
<protein>
    <submittedName>
        <fullName evidence="2">Uncharacterized protein</fullName>
    </submittedName>
</protein>
<dbReference type="GeneID" id="87804286"/>
<name>A0AAF0Y012_9TREE</name>
<gene>
    <name evidence="2" type="ORF">LOC62_01G001028</name>
</gene>
<evidence type="ECO:0000313" key="3">
    <source>
        <dbReference type="Proteomes" id="UP000827549"/>
    </source>
</evidence>
<feature type="compositionally biased region" description="Low complexity" evidence="1">
    <location>
        <begin position="22"/>
        <end position="35"/>
    </location>
</feature>
<organism evidence="2 3">
    <name type="scientific">Vanrija pseudolonga</name>
    <dbReference type="NCBI Taxonomy" id="143232"/>
    <lineage>
        <taxon>Eukaryota</taxon>
        <taxon>Fungi</taxon>
        <taxon>Dikarya</taxon>
        <taxon>Basidiomycota</taxon>
        <taxon>Agaricomycotina</taxon>
        <taxon>Tremellomycetes</taxon>
        <taxon>Trichosporonales</taxon>
        <taxon>Trichosporonaceae</taxon>
        <taxon>Vanrija</taxon>
    </lineage>
</organism>